<proteinExistence type="inferred from homology"/>
<dbReference type="GO" id="GO:0005829">
    <property type="term" value="C:cytosol"/>
    <property type="evidence" value="ECO:0007669"/>
    <property type="project" value="TreeGrafter"/>
</dbReference>
<dbReference type="Proteomes" id="UP000275727">
    <property type="component" value="Chromosome"/>
</dbReference>
<dbReference type="PANTHER" id="PTHR48097">
    <property type="entry name" value="L-THREONINE ALDOLASE-RELATED"/>
    <property type="match status" value="1"/>
</dbReference>
<dbReference type="GO" id="GO:0006567">
    <property type="term" value="P:L-threonine catabolic process"/>
    <property type="evidence" value="ECO:0007669"/>
    <property type="project" value="TreeGrafter"/>
</dbReference>
<evidence type="ECO:0000256" key="4">
    <source>
        <dbReference type="ARBA" id="ARBA00022898"/>
    </source>
</evidence>
<dbReference type="InterPro" id="IPR001597">
    <property type="entry name" value="ArAA_b-elim_lyase/Thr_aldolase"/>
</dbReference>
<dbReference type="Pfam" id="PF01212">
    <property type="entry name" value="Beta_elim_lyase"/>
    <property type="match status" value="1"/>
</dbReference>
<comment type="similarity">
    <text evidence="2">Belongs to the threonine aldolase family.</text>
</comment>
<dbReference type="EMBL" id="AP018711">
    <property type="protein sequence ID" value="BBE33298.1"/>
    <property type="molecule type" value="Genomic_DNA"/>
</dbReference>
<evidence type="ECO:0000259" key="5">
    <source>
        <dbReference type="Pfam" id="PF01212"/>
    </source>
</evidence>
<keyword evidence="4" id="KW-0663">Pyridoxal phosphate</keyword>
<evidence type="ECO:0000256" key="2">
    <source>
        <dbReference type="ARBA" id="ARBA00006966"/>
    </source>
</evidence>
<dbReference type="GO" id="GO:0006545">
    <property type="term" value="P:glycine biosynthetic process"/>
    <property type="evidence" value="ECO:0007669"/>
    <property type="project" value="TreeGrafter"/>
</dbReference>
<dbReference type="KEGG" id="smic:SmB9_09560"/>
<organism evidence="6 7">
    <name type="scientific">Sphingosinicella microcystinivorans</name>
    <dbReference type="NCBI Taxonomy" id="335406"/>
    <lineage>
        <taxon>Bacteria</taxon>
        <taxon>Pseudomonadati</taxon>
        <taxon>Pseudomonadota</taxon>
        <taxon>Alphaproteobacteria</taxon>
        <taxon>Sphingomonadales</taxon>
        <taxon>Sphingosinicellaceae</taxon>
        <taxon>Sphingosinicella</taxon>
    </lineage>
</organism>
<dbReference type="SUPFAM" id="SSF53383">
    <property type="entry name" value="PLP-dependent transferases"/>
    <property type="match status" value="1"/>
</dbReference>
<reference evidence="6 7" key="1">
    <citation type="submission" date="2018-06" db="EMBL/GenBank/DDBJ databases">
        <title>Complete Genome Sequence of the Microcystin-Degrading Bacterium Sphingosinicella microcystinivorans Strain B-9.</title>
        <authorList>
            <person name="Jin H."/>
            <person name="Nishizawa T."/>
            <person name="Guo Y."/>
            <person name="Nishizawa A."/>
            <person name="Park H."/>
            <person name="Kato H."/>
            <person name="Tsuji K."/>
            <person name="Harada K."/>
        </authorList>
    </citation>
    <scope>NUCLEOTIDE SEQUENCE [LARGE SCALE GENOMIC DNA]</scope>
    <source>
        <strain evidence="6 7">B9</strain>
    </source>
</reference>
<accession>A0AAD1G010</accession>
<feature type="domain" description="Aromatic amino acid beta-eliminating lyase/threonine aldolase" evidence="5">
    <location>
        <begin position="2"/>
        <end position="91"/>
    </location>
</feature>
<name>A0AAD1G010_SPHMI</name>
<dbReference type="PANTHER" id="PTHR48097:SF9">
    <property type="entry name" value="L-THREONINE ALDOLASE"/>
    <property type="match status" value="1"/>
</dbReference>
<dbReference type="InterPro" id="IPR015422">
    <property type="entry name" value="PyrdxlP-dep_Trfase_small"/>
</dbReference>
<gene>
    <name evidence="6" type="ORF">SmB9_09560</name>
</gene>
<evidence type="ECO:0000256" key="3">
    <source>
        <dbReference type="ARBA" id="ARBA00011881"/>
    </source>
</evidence>
<dbReference type="Gene3D" id="3.90.1150.10">
    <property type="entry name" value="Aspartate Aminotransferase, domain 1"/>
    <property type="match status" value="1"/>
</dbReference>
<sequence>MFSEGLGAPAGSALAGSAGDVERARRIKHLFGGGMRQTGILAAAALHSLDHHRDRLAEDHAHARAFAERLAEIDAVQIDLARVQTNIVRFRLASPVAEAVSEWCAAKGLKILPVSPYAMRAVFHLNVRRDHMLGAVEIIRDAVSGIA</sequence>
<dbReference type="InterPro" id="IPR015424">
    <property type="entry name" value="PyrdxlP-dep_Trfase"/>
</dbReference>
<evidence type="ECO:0000313" key="6">
    <source>
        <dbReference type="EMBL" id="BBE33298.1"/>
    </source>
</evidence>
<dbReference type="GO" id="GO:0008732">
    <property type="term" value="F:L-allo-threonine aldolase activity"/>
    <property type="evidence" value="ECO:0007669"/>
    <property type="project" value="TreeGrafter"/>
</dbReference>
<protein>
    <recommendedName>
        <fullName evidence="5">Aromatic amino acid beta-eliminating lyase/threonine aldolase domain-containing protein</fullName>
    </recommendedName>
</protein>
<dbReference type="Gene3D" id="3.40.640.10">
    <property type="entry name" value="Type I PLP-dependent aspartate aminotransferase-like (Major domain)"/>
    <property type="match status" value="1"/>
</dbReference>
<comment type="subunit">
    <text evidence="3">Homotetramer.</text>
</comment>
<evidence type="ECO:0000313" key="7">
    <source>
        <dbReference type="Proteomes" id="UP000275727"/>
    </source>
</evidence>
<comment type="cofactor">
    <cofactor evidence="1">
        <name>pyridoxal 5'-phosphate</name>
        <dbReference type="ChEBI" id="CHEBI:597326"/>
    </cofactor>
</comment>
<dbReference type="AlphaFoldDB" id="A0AAD1G010"/>
<evidence type="ECO:0000256" key="1">
    <source>
        <dbReference type="ARBA" id="ARBA00001933"/>
    </source>
</evidence>
<dbReference type="InterPro" id="IPR015421">
    <property type="entry name" value="PyrdxlP-dep_Trfase_major"/>
</dbReference>